<reference evidence="1 2" key="1">
    <citation type="submission" date="2019-10" db="EMBL/GenBank/DDBJ databases">
        <title>Description of Paenibacillus terricola sp. nov.</title>
        <authorList>
            <person name="Carlier A."/>
            <person name="Qi S."/>
        </authorList>
    </citation>
    <scope>NUCLEOTIDE SEQUENCE [LARGE SCALE GENOMIC DNA]</scope>
    <source>
        <strain evidence="1 2">LMG 31459</strain>
    </source>
</reference>
<protein>
    <submittedName>
        <fullName evidence="1">Uncharacterized protein</fullName>
    </submittedName>
</protein>
<gene>
    <name evidence="1" type="ORF">GC101_24955</name>
</gene>
<dbReference type="Proteomes" id="UP000596857">
    <property type="component" value="Unassembled WGS sequence"/>
</dbReference>
<organism evidence="1 2">
    <name type="scientific">Paenibacillus phytohabitans</name>
    <dbReference type="NCBI Taxonomy" id="2654978"/>
    <lineage>
        <taxon>Bacteria</taxon>
        <taxon>Bacillati</taxon>
        <taxon>Bacillota</taxon>
        <taxon>Bacilli</taxon>
        <taxon>Bacillales</taxon>
        <taxon>Paenibacillaceae</taxon>
        <taxon>Paenibacillus</taxon>
    </lineage>
</organism>
<dbReference type="RefSeq" id="WP_171719478.1">
    <property type="nucleotide sequence ID" value="NZ_WHOB01000069.1"/>
</dbReference>
<keyword evidence="2" id="KW-1185">Reference proteome</keyword>
<comment type="caution">
    <text evidence="1">The sequence shown here is derived from an EMBL/GenBank/DDBJ whole genome shotgun (WGS) entry which is preliminary data.</text>
</comment>
<proteinExistence type="predicted"/>
<evidence type="ECO:0000313" key="2">
    <source>
        <dbReference type="Proteomes" id="UP000596857"/>
    </source>
</evidence>
<name>A0ABX1YP98_9BACL</name>
<dbReference type="EMBL" id="WHOB01000069">
    <property type="protein sequence ID" value="NOU82119.1"/>
    <property type="molecule type" value="Genomic_DNA"/>
</dbReference>
<accession>A0ABX1YP98</accession>
<sequence length="108" mass="12265">MDLMFRNIGLLTVITTLLVLIKKRYDWIGLQQEGCYENCDVYKAADRFANGASPEEVRVILADSFEFDPKGTEQILARALPRRMEPDGGHQAFIQAVNQVLGEDIYRS</sequence>
<evidence type="ECO:0000313" key="1">
    <source>
        <dbReference type="EMBL" id="NOU82119.1"/>
    </source>
</evidence>